<comment type="subunit">
    <text evidence="6">Homodimer. Heterotetramer of two MnmE and two MnmG subunits.</text>
</comment>
<dbReference type="InterPro" id="IPR031168">
    <property type="entry name" value="G_TrmE"/>
</dbReference>
<dbReference type="NCBIfam" id="TIGR00450">
    <property type="entry name" value="mnmE_trmE_thdF"/>
    <property type="match status" value="1"/>
</dbReference>
<feature type="binding site" evidence="6">
    <location>
        <position position="85"/>
    </location>
    <ligand>
        <name>(6S)-5-formyl-5,6,7,8-tetrahydrofolate</name>
        <dbReference type="ChEBI" id="CHEBI:57457"/>
    </ligand>
</feature>
<comment type="caution">
    <text evidence="9">The sequence shown here is derived from an EMBL/GenBank/DDBJ whole genome shotgun (WGS) entry which is preliminary data.</text>
</comment>
<keyword evidence="10" id="KW-1185">Reference proteome</keyword>
<feature type="binding site" evidence="6">
    <location>
        <position position="196"/>
    </location>
    <ligand>
        <name>Mg(2+)</name>
        <dbReference type="ChEBI" id="CHEBI:18420"/>
    </ligand>
</feature>
<dbReference type="GO" id="GO:0002098">
    <property type="term" value="P:tRNA wobble uridine modification"/>
    <property type="evidence" value="ECO:0007669"/>
    <property type="project" value="TreeGrafter"/>
</dbReference>
<dbReference type="EMBL" id="JACIEE010000004">
    <property type="protein sequence ID" value="MBB3977134.1"/>
    <property type="molecule type" value="Genomic_DNA"/>
</dbReference>
<dbReference type="HAMAP" id="MF_00379">
    <property type="entry name" value="GTPase_MnmE"/>
    <property type="match status" value="1"/>
</dbReference>
<dbReference type="PANTHER" id="PTHR42714:SF2">
    <property type="entry name" value="TRNA MODIFICATION GTPASE GTPBP3, MITOCHONDRIAL"/>
    <property type="match status" value="1"/>
</dbReference>
<evidence type="ECO:0000256" key="5">
    <source>
        <dbReference type="ARBA" id="ARBA00023134"/>
    </source>
</evidence>
<dbReference type="GO" id="GO:0005737">
    <property type="term" value="C:cytoplasm"/>
    <property type="evidence" value="ECO:0007669"/>
    <property type="project" value="UniProtKB-SubCell"/>
</dbReference>
<dbReference type="SUPFAM" id="SSF116878">
    <property type="entry name" value="TrmE connector domain"/>
    <property type="match status" value="1"/>
</dbReference>
<feature type="binding site" evidence="6">
    <location>
        <position position="404"/>
    </location>
    <ligand>
        <name>(6S)-5-formyl-5,6,7,8-tetrahydrofolate</name>
        <dbReference type="ChEBI" id="CHEBI:57457"/>
    </ligand>
</feature>
<dbReference type="GO" id="GO:0003924">
    <property type="term" value="F:GTPase activity"/>
    <property type="evidence" value="ECO:0007669"/>
    <property type="project" value="UniProtKB-UniRule"/>
</dbReference>
<comment type="cofactor">
    <cofactor evidence="6">
        <name>K(+)</name>
        <dbReference type="ChEBI" id="CHEBI:29103"/>
    </cofactor>
    <text evidence="6">Binds 1 potassium ion per subunit.</text>
</comment>
<feature type="binding site" evidence="6">
    <location>
        <position position="192"/>
    </location>
    <ligand>
        <name>K(+)</name>
        <dbReference type="ChEBI" id="CHEBI:29103"/>
    </ligand>
</feature>
<dbReference type="GO" id="GO:0046872">
    <property type="term" value="F:metal ion binding"/>
    <property type="evidence" value="ECO:0007669"/>
    <property type="project" value="UniProtKB-KW"/>
</dbReference>
<dbReference type="Pfam" id="PF12631">
    <property type="entry name" value="MnmE_helical"/>
    <property type="match status" value="1"/>
</dbReference>
<dbReference type="InterPro" id="IPR006073">
    <property type="entry name" value="GTP-bd"/>
</dbReference>
<dbReference type="NCBIfam" id="NF003661">
    <property type="entry name" value="PRK05291.1-3"/>
    <property type="match status" value="1"/>
</dbReference>
<evidence type="ECO:0000256" key="3">
    <source>
        <dbReference type="ARBA" id="ARBA00022741"/>
    </source>
</evidence>
<feature type="binding site" evidence="6">
    <location>
        <position position="213"/>
    </location>
    <ligand>
        <name>K(+)</name>
        <dbReference type="ChEBI" id="CHEBI:29103"/>
    </ligand>
</feature>
<feature type="binding site" evidence="6">
    <location>
        <begin position="192"/>
        <end position="197"/>
    </location>
    <ligand>
        <name>GTP</name>
        <dbReference type="ChEBI" id="CHEBI:37565"/>
    </ligand>
</feature>
<accession>A0A7W6GKQ1</accession>
<dbReference type="InterPro" id="IPR005225">
    <property type="entry name" value="Small_GTP-bd"/>
</dbReference>
<feature type="binding site" evidence="6">
    <location>
        <position position="217"/>
    </location>
    <ligand>
        <name>Mg(2+)</name>
        <dbReference type="ChEBI" id="CHEBI:18420"/>
    </ligand>
</feature>
<keyword evidence="6" id="KW-0479">Metal-binding</keyword>
<evidence type="ECO:0000256" key="4">
    <source>
        <dbReference type="ARBA" id="ARBA00022958"/>
    </source>
</evidence>
<feature type="binding site" evidence="6">
    <location>
        <position position="211"/>
    </location>
    <ligand>
        <name>K(+)</name>
        <dbReference type="ChEBI" id="CHEBI:29103"/>
    </ligand>
</feature>
<dbReference type="GO" id="GO:0005525">
    <property type="term" value="F:GTP binding"/>
    <property type="evidence" value="ECO:0007669"/>
    <property type="project" value="UniProtKB-UniRule"/>
</dbReference>
<dbReference type="Gene3D" id="1.20.120.430">
    <property type="entry name" value="tRNA modification GTPase MnmE domain 2"/>
    <property type="match status" value="1"/>
</dbReference>
<evidence type="ECO:0000259" key="8">
    <source>
        <dbReference type="PROSITE" id="PS51709"/>
    </source>
</evidence>
<gene>
    <name evidence="6" type="primary">mnmE</name>
    <name evidence="6" type="synonym">trmE</name>
    <name evidence="9" type="ORF">GGQ64_002334</name>
</gene>
<dbReference type="InterPro" id="IPR027266">
    <property type="entry name" value="TrmE/GcvT-like"/>
</dbReference>
<comment type="subcellular location">
    <subcellularLocation>
        <location evidence="6">Cytoplasm</location>
    </subcellularLocation>
</comment>
<keyword evidence="6" id="KW-0460">Magnesium</keyword>
<evidence type="ECO:0000256" key="2">
    <source>
        <dbReference type="ARBA" id="ARBA00022694"/>
    </source>
</evidence>
<dbReference type="Pfam" id="PF10396">
    <property type="entry name" value="TrmE_N"/>
    <property type="match status" value="1"/>
</dbReference>
<comment type="function">
    <text evidence="6">Exhibits a very high intrinsic GTPase hydrolysis rate. Involved in the addition of a carboxymethylaminomethyl (cmnm) group at the wobble position (U34) of certain tRNAs, forming tRNA-cmnm(5)s(2)U34.</text>
</comment>
<dbReference type="Proteomes" id="UP000574761">
    <property type="component" value="Unassembled WGS sequence"/>
</dbReference>
<dbReference type="PROSITE" id="PS51709">
    <property type="entry name" value="G_TRME"/>
    <property type="match status" value="1"/>
</dbReference>
<dbReference type="Gene3D" id="3.30.1360.120">
    <property type="entry name" value="Probable tRNA modification gtpase trme, domain 1"/>
    <property type="match status" value="1"/>
</dbReference>
<evidence type="ECO:0000256" key="1">
    <source>
        <dbReference type="ARBA" id="ARBA00011043"/>
    </source>
</evidence>
<dbReference type="InterPro" id="IPR018948">
    <property type="entry name" value="GTP-bd_TrmE_N"/>
</dbReference>
<reference evidence="9 10" key="1">
    <citation type="submission" date="2020-08" db="EMBL/GenBank/DDBJ databases">
        <title>Genomic Encyclopedia of Type Strains, Phase IV (KMG-IV): sequencing the most valuable type-strain genomes for metagenomic binning, comparative biology and taxonomic classification.</title>
        <authorList>
            <person name="Goeker M."/>
        </authorList>
    </citation>
    <scope>NUCLEOTIDE SEQUENCE [LARGE SCALE GENOMIC DNA]</scope>
    <source>
        <strain evidence="9 10">DSM 100211</strain>
    </source>
</reference>
<evidence type="ECO:0000256" key="7">
    <source>
        <dbReference type="RuleBase" id="RU003313"/>
    </source>
</evidence>
<keyword evidence="2 6" id="KW-0819">tRNA processing</keyword>
<sequence>MTGSLPAPRRAELRSIRSRNGLFLDQGLVIHFPGPASFTGEDSAELHVHGGRATVRAVLDALAEFPGLRAADAGEFSRRAFHNGKLDLVEIEGLADIVAAQTEMQRRLALEHASGGVSRLYDDWARRLTYARAMIEAELDFADEEDVPGAVGQTVRDDLVALGGELRAHLAGSRTGEIIRDGLTVVIAGPPNVGKSSLINYLAKRDVAIVTDIPGTTRDIVSVDLDLDGFAVRVLDTAGIRETDEVVEREGIRRARSAMAQADLILRLLDRGEMPGTADMEGAVATIYVASKADIHPRSDVAPSVVSVSTLTGDGIDGLLERIRGHLPQLGQYNAFAVPSRDRHNEALRLTLRALEEALSLPLNELELQAENLRLAANEIGRITGRVDVENLLDVIFAEFCIGK</sequence>
<keyword evidence="4 6" id="KW-0630">Potassium</keyword>
<keyword evidence="5 6" id="KW-0342">GTP-binding</keyword>
<dbReference type="NCBIfam" id="TIGR00231">
    <property type="entry name" value="small_GTP"/>
    <property type="match status" value="1"/>
</dbReference>
<comment type="similarity">
    <text evidence="1 6 7">Belongs to the TRAFAC class TrmE-Era-EngA-EngB-Septin-like GTPase superfamily. TrmE GTPase family.</text>
</comment>
<dbReference type="InterPro" id="IPR004520">
    <property type="entry name" value="GTPase_MnmE"/>
</dbReference>
<dbReference type="PANTHER" id="PTHR42714">
    <property type="entry name" value="TRNA MODIFICATION GTPASE GTPBP3"/>
    <property type="match status" value="1"/>
</dbReference>
<feature type="binding site" evidence="6">
    <location>
        <position position="17"/>
    </location>
    <ligand>
        <name>(6S)-5-formyl-5,6,7,8-tetrahydrofolate</name>
        <dbReference type="ChEBI" id="CHEBI:57457"/>
    </ligand>
</feature>
<keyword evidence="6" id="KW-0963">Cytoplasm</keyword>
<dbReference type="InterPro" id="IPR027368">
    <property type="entry name" value="MnmE_dom2"/>
</dbReference>
<feature type="binding site" evidence="6">
    <location>
        <begin position="211"/>
        <end position="217"/>
    </location>
    <ligand>
        <name>GTP</name>
        <dbReference type="ChEBI" id="CHEBI:37565"/>
    </ligand>
</feature>
<protein>
    <recommendedName>
        <fullName evidence="6">tRNA modification GTPase MnmE</fullName>
        <ecNumber evidence="6">3.6.-.-</ecNumber>
    </recommendedName>
</protein>
<feature type="domain" description="TrmE-type G" evidence="8">
    <location>
        <begin position="182"/>
        <end position="328"/>
    </location>
</feature>
<dbReference type="Gene3D" id="3.40.50.300">
    <property type="entry name" value="P-loop containing nucleotide triphosphate hydrolases"/>
    <property type="match status" value="1"/>
</dbReference>
<feature type="binding site" evidence="6">
    <location>
        <begin position="236"/>
        <end position="239"/>
    </location>
    <ligand>
        <name>GTP</name>
        <dbReference type="ChEBI" id="CHEBI:37565"/>
    </ligand>
</feature>
<dbReference type="AlphaFoldDB" id="A0A7W6GKQ1"/>
<organism evidence="9 10">
    <name type="scientific">Mycoplana azooxidifex</name>
    <dbReference type="NCBI Taxonomy" id="1636188"/>
    <lineage>
        <taxon>Bacteria</taxon>
        <taxon>Pseudomonadati</taxon>
        <taxon>Pseudomonadota</taxon>
        <taxon>Alphaproteobacteria</taxon>
        <taxon>Hyphomicrobiales</taxon>
        <taxon>Rhizobiaceae</taxon>
        <taxon>Mycoplana</taxon>
    </lineage>
</organism>
<keyword evidence="6 9" id="KW-0378">Hydrolase</keyword>
<dbReference type="GO" id="GO:0030488">
    <property type="term" value="P:tRNA methylation"/>
    <property type="evidence" value="ECO:0007669"/>
    <property type="project" value="TreeGrafter"/>
</dbReference>
<dbReference type="EC" id="3.6.-.-" evidence="6"/>
<evidence type="ECO:0000256" key="6">
    <source>
        <dbReference type="HAMAP-Rule" id="MF_00379"/>
    </source>
</evidence>
<dbReference type="Pfam" id="PF01926">
    <property type="entry name" value="MMR_HSR1"/>
    <property type="match status" value="1"/>
</dbReference>
<keyword evidence="3 6" id="KW-0547">Nucleotide-binding</keyword>
<dbReference type="SUPFAM" id="SSF52540">
    <property type="entry name" value="P-loop containing nucleoside triphosphate hydrolases"/>
    <property type="match status" value="1"/>
</dbReference>
<proteinExistence type="inferred from homology"/>
<comment type="caution">
    <text evidence="6">Lacks conserved residue(s) required for the propagation of feature annotation.</text>
</comment>
<feature type="binding site" evidence="6">
    <location>
        <position position="45"/>
    </location>
    <ligand>
        <name>(6S)-5-formyl-5,6,7,8-tetrahydrofolate</name>
        <dbReference type="ChEBI" id="CHEBI:57457"/>
    </ligand>
</feature>
<dbReference type="InterPro" id="IPR025867">
    <property type="entry name" value="MnmE_helical"/>
</dbReference>
<dbReference type="InterPro" id="IPR027417">
    <property type="entry name" value="P-loop_NTPase"/>
</dbReference>
<feature type="binding site" evidence="6">
    <location>
        <position position="216"/>
    </location>
    <ligand>
        <name>K(+)</name>
        <dbReference type="ChEBI" id="CHEBI:29103"/>
    </ligand>
</feature>
<dbReference type="CDD" id="cd14858">
    <property type="entry name" value="TrmE_N"/>
    <property type="match status" value="1"/>
</dbReference>
<dbReference type="CDD" id="cd04164">
    <property type="entry name" value="trmE"/>
    <property type="match status" value="1"/>
</dbReference>
<evidence type="ECO:0000313" key="9">
    <source>
        <dbReference type="EMBL" id="MBB3977134.1"/>
    </source>
</evidence>
<name>A0A7W6GKQ1_9HYPH</name>
<evidence type="ECO:0000313" key="10">
    <source>
        <dbReference type="Proteomes" id="UP000574761"/>
    </source>
</evidence>